<protein>
    <submittedName>
        <fullName evidence="2">Glycosyltransferase</fullName>
    </submittedName>
</protein>
<feature type="domain" description="Erythromycin biosynthesis protein CIII-like C-terminal" evidence="1">
    <location>
        <begin position="285"/>
        <end position="412"/>
    </location>
</feature>
<name>A0ABY6AZM8_9BURK</name>
<dbReference type="InterPro" id="IPR050426">
    <property type="entry name" value="Glycosyltransferase_28"/>
</dbReference>
<keyword evidence="3" id="KW-1185">Reference proteome</keyword>
<dbReference type="InterPro" id="IPR002213">
    <property type="entry name" value="UDP_glucos_trans"/>
</dbReference>
<dbReference type="Pfam" id="PF06722">
    <property type="entry name" value="EryCIII-like_C"/>
    <property type="match status" value="1"/>
</dbReference>
<dbReference type="EMBL" id="CP104562">
    <property type="protein sequence ID" value="UXH76535.1"/>
    <property type="molecule type" value="Genomic_DNA"/>
</dbReference>
<sequence length="435" mass="47255">MAHIVVAATPFQGHVGPLLAISADLVRRGHQVVFSTGERFVQQVSATGVRYDRLPAACDFDDRHMEAVFPESALVRIGPEMHKFFWHRVFVDAVPAQYRHLLALVRDHGADLIIHDTVFLGALPFAMDTAAGGPKTVGIGVLPPTLLSDDTPPFGPGIPYTPGEAGRARHRALNDETLEIYADLQAHAAAVFESIGFTLPDFVFTSAVTVPDHYLQLTIPGFEYPRPTAPASFRMVGALRQLESPMPHRPDWWDELSQRPVVVVTQGTLANEHLTDLILPTVLALADLDVTVIAVTARADGPDELRELLGNQVPANARLEGYVPFNELLPHAAVMVTNGGYGGVNTALRNGIPLVVAGDSEDKPEVAARVQWTGTGIDLRTGTPDAPAVREAVVAVLADSRYRERARQLSEEYGRYDPFDALATLVDEIAEARRS</sequence>
<organism evidence="2 3">
    <name type="scientific">Roseateles amylovorans</name>
    <dbReference type="NCBI Taxonomy" id="2978473"/>
    <lineage>
        <taxon>Bacteria</taxon>
        <taxon>Pseudomonadati</taxon>
        <taxon>Pseudomonadota</taxon>
        <taxon>Betaproteobacteria</taxon>
        <taxon>Burkholderiales</taxon>
        <taxon>Sphaerotilaceae</taxon>
        <taxon>Roseateles</taxon>
    </lineage>
</organism>
<dbReference type="RefSeq" id="WP_261756267.1">
    <property type="nucleotide sequence ID" value="NZ_CP104562.2"/>
</dbReference>
<dbReference type="SUPFAM" id="SSF53756">
    <property type="entry name" value="UDP-Glycosyltransferase/glycogen phosphorylase"/>
    <property type="match status" value="1"/>
</dbReference>
<accession>A0ABY6AZM8</accession>
<evidence type="ECO:0000313" key="2">
    <source>
        <dbReference type="EMBL" id="UXH76535.1"/>
    </source>
</evidence>
<dbReference type="Proteomes" id="UP001064933">
    <property type="component" value="Chromosome"/>
</dbReference>
<dbReference type="PANTHER" id="PTHR48050">
    <property type="entry name" value="STEROL 3-BETA-GLUCOSYLTRANSFERASE"/>
    <property type="match status" value="1"/>
</dbReference>
<evidence type="ECO:0000259" key="1">
    <source>
        <dbReference type="Pfam" id="PF06722"/>
    </source>
</evidence>
<dbReference type="Gene3D" id="3.40.50.2000">
    <property type="entry name" value="Glycogen Phosphorylase B"/>
    <property type="match status" value="2"/>
</dbReference>
<evidence type="ECO:0000313" key="3">
    <source>
        <dbReference type="Proteomes" id="UP001064933"/>
    </source>
</evidence>
<proteinExistence type="predicted"/>
<dbReference type="PANTHER" id="PTHR48050:SF13">
    <property type="entry name" value="STEROL 3-BETA-GLUCOSYLTRANSFERASE UGT80A2"/>
    <property type="match status" value="1"/>
</dbReference>
<dbReference type="CDD" id="cd03784">
    <property type="entry name" value="GT1_Gtf-like"/>
    <property type="match status" value="1"/>
</dbReference>
<dbReference type="InterPro" id="IPR010610">
    <property type="entry name" value="EryCIII-like_C"/>
</dbReference>
<gene>
    <name evidence="2" type="ORF">N4261_15940</name>
</gene>
<reference evidence="2" key="1">
    <citation type="submission" date="2022-10" db="EMBL/GenBank/DDBJ databases">
        <title>Characterization and whole genome sequencing of a new Roseateles species, isolated from fresh water.</title>
        <authorList>
            <person name="Guliayeva D.Y."/>
            <person name="Akhremchuk A.E."/>
            <person name="Sikolenko M.A."/>
            <person name="Valentovich L.N."/>
            <person name="Sidarenka A.V."/>
        </authorList>
    </citation>
    <scope>NUCLEOTIDE SEQUENCE</scope>
    <source>
        <strain evidence="2">BIM B-1768</strain>
    </source>
</reference>